<feature type="compositionally biased region" description="Low complexity" evidence="1">
    <location>
        <begin position="293"/>
        <end position="302"/>
    </location>
</feature>
<feature type="compositionally biased region" description="Gly residues" evidence="1">
    <location>
        <begin position="435"/>
        <end position="459"/>
    </location>
</feature>
<dbReference type="AlphaFoldDB" id="A0A0K1ECK9"/>
<evidence type="ECO:0000256" key="1">
    <source>
        <dbReference type="SAM" id="MobiDB-lite"/>
    </source>
</evidence>
<evidence type="ECO:0008006" key="4">
    <source>
        <dbReference type="Google" id="ProtNLM"/>
    </source>
</evidence>
<dbReference type="EMBL" id="CP012159">
    <property type="protein sequence ID" value="AKT38601.1"/>
    <property type="molecule type" value="Genomic_DNA"/>
</dbReference>
<proteinExistence type="predicted"/>
<feature type="region of interest" description="Disordered" evidence="1">
    <location>
        <begin position="285"/>
        <end position="335"/>
    </location>
</feature>
<accession>A0A0K1ECK9</accession>
<feature type="region of interest" description="Disordered" evidence="1">
    <location>
        <begin position="434"/>
        <end position="459"/>
    </location>
</feature>
<dbReference type="RefSeq" id="WP_050430809.1">
    <property type="nucleotide sequence ID" value="NZ_CP012159.1"/>
</dbReference>
<dbReference type="OrthoDB" id="5522089at2"/>
<dbReference type="Proteomes" id="UP000067626">
    <property type="component" value="Chromosome"/>
</dbReference>
<feature type="region of interest" description="Disordered" evidence="1">
    <location>
        <begin position="41"/>
        <end position="66"/>
    </location>
</feature>
<evidence type="ECO:0000313" key="3">
    <source>
        <dbReference type="Proteomes" id="UP000067626"/>
    </source>
</evidence>
<gene>
    <name evidence="2" type="ORF">CMC5_027480</name>
</gene>
<name>A0A0K1ECK9_CHOCO</name>
<keyword evidence="3" id="KW-1185">Reference proteome</keyword>
<sequence>MTISRRKFGGRLGEEGRGAVLGLVALAAVVTAGLGVGCAEGTVTPPPNGDSSSGGEGGDKPTYGGCIPSESAIPVANDCGVWASSSQGHDGNAGIKAGPVKSLAEAFSRALDPDKGTGRVYACAEPFQEAVEVPPGITLYGGLDCEAEWGFVGDQRKTTIAGPPDRVAMRLLPGEAASRIEDVLVQAANGETPGASSIAVLAHQASAELVRCELVAGDGAVGATGEHGAVPAMPGDPPPTAQAGLPGVAGTRPCLTVSGTLVLTTAGGPPVELVCDDGATSLGGKGGDGLANSGQSGQSGQTGDAGPGGTGAQANETTWTCTAGRGLGGDGSTGLEGTVGAPAAGVGALSPELGFVGTSGVAGTVGRPGQGGGGGGAAYGGACGILPGAHGAGGSGGTGGCGGKPGQGGGPGGASFGLVSLDARVVLTESKITAGNGGLGGQGGDGQVGGPGGVGGAGGSFSSVNPMRSGCAGGVGGKGGDGGPGGGGLGGHAAAVAFSGTPLSLDESIPLTFGAAGPGGMGGTGAGDGAQGEGGLATRVLELPLAP</sequence>
<protein>
    <recommendedName>
        <fullName evidence="4">PGRS family protein</fullName>
    </recommendedName>
</protein>
<reference evidence="2 3" key="1">
    <citation type="submission" date="2015-07" db="EMBL/GenBank/DDBJ databases">
        <title>Genome analysis of myxobacterium Chondromyces crocatus Cm c5 reveals a high potential for natural compound synthesis and the genetic basis for the loss of fruiting body formation.</title>
        <authorList>
            <person name="Zaburannyi N."/>
            <person name="Bunk B."/>
            <person name="Maier J."/>
            <person name="Overmann J."/>
            <person name="Mueller R."/>
        </authorList>
    </citation>
    <scope>NUCLEOTIDE SEQUENCE [LARGE SCALE GENOMIC DNA]</scope>
    <source>
        <strain evidence="2 3">Cm c5</strain>
    </source>
</reference>
<dbReference type="STRING" id="52.CMC5_027480"/>
<dbReference type="KEGG" id="ccro:CMC5_027480"/>
<organism evidence="2 3">
    <name type="scientific">Chondromyces crocatus</name>
    <dbReference type="NCBI Taxonomy" id="52"/>
    <lineage>
        <taxon>Bacteria</taxon>
        <taxon>Pseudomonadati</taxon>
        <taxon>Myxococcota</taxon>
        <taxon>Polyangia</taxon>
        <taxon>Polyangiales</taxon>
        <taxon>Polyangiaceae</taxon>
        <taxon>Chondromyces</taxon>
    </lineage>
</organism>
<feature type="compositionally biased region" description="Gly residues" evidence="1">
    <location>
        <begin position="325"/>
        <end position="334"/>
    </location>
</feature>
<evidence type="ECO:0000313" key="2">
    <source>
        <dbReference type="EMBL" id="AKT38601.1"/>
    </source>
</evidence>